<accession>A0A2D0MWR9</accession>
<dbReference type="NCBIfam" id="TIGR04183">
    <property type="entry name" value="Por_Secre_tail"/>
    <property type="match status" value="1"/>
</dbReference>
<keyword evidence="1" id="KW-0732">Signal</keyword>
<proteinExistence type="predicted"/>
<evidence type="ECO:0000259" key="2">
    <source>
        <dbReference type="Pfam" id="PF18962"/>
    </source>
</evidence>
<feature type="domain" description="Secretion system C-terminal sorting" evidence="2">
    <location>
        <begin position="353"/>
        <end position="420"/>
    </location>
</feature>
<gene>
    <name evidence="3" type="ORF">CRP01_41150</name>
</gene>
<dbReference type="InterPro" id="IPR026444">
    <property type="entry name" value="Secre_tail"/>
</dbReference>
<evidence type="ECO:0000313" key="3">
    <source>
        <dbReference type="EMBL" id="PHN00647.1"/>
    </source>
</evidence>
<feature type="chain" id="PRO_5013265792" description="Secretion system C-terminal sorting domain-containing protein" evidence="1">
    <location>
        <begin position="22"/>
        <end position="428"/>
    </location>
</feature>
<sequence length="428" mass="47627">MNFKTVALVAVCLMTFLQVQAQKDARTLTWSIGEVEMTRGKDVRVSYPIMVTISDAGETPQLGTSTFRFFYDAGSLSQLSVENLENGYRVKGLNQSKDVFGDVFGFVGGGGIFAQFNLIANQQDLLDLTTEPVHVMDLTFTVSPGAKVPFCAPLVLDNNPEGWEKGKANDSGFLSNDAGIVGTYFLNKNTKEIQLADDEVLNFLWEQNPGFDRLVDQLNDRAGSTVKLKSKMCIEPKNPVHTAELGPFNAQKEANAKVRLDWLTISEFNNSFFEIQRSKDGFLFETIGTVSGKWNTVEETLYDFLDETPLDGTNYYRLKQVDNNGRVAYSDVREIVFEAGTTNQNTQLKISYYPNPSKGMVRILSNTAFEGYEVSVLDAEGRFIFKRSNINTNTHLDLSELSAGVYTLSLSDKDQAVIATEQVVIVKK</sequence>
<dbReference type="RefSeq" id="WP_099155943.1">
    <property type="nucleotide sequence ID" value="NZ_PDUD01000086.1"/>
</dbReference>
<protein>
    <recommendedName>
        <fullName evidence="2">Secretion system C-terminal sorting domain-containing protein</fullName>
    </recommendedName>
</protein>
<dbReference type="OrthoDB" id="101122at2"/>
<dbReference type="Pfam" id="PF18962">
    <property type="entry name" value="Por_Secre_tail"/>
    <property type="match status" value="1"/>
</dbReference>
<organism evidence="3 4">
    <name type="scientific">Flavilitoribacter nigricans (strain ATCC 23147 / DSM 23189 / NBRC 102662 / NCIMB 1420 / SS-2)</name>
    <name type="common">Lewinella nigricans</name>
    <dbReference type="NCBI Taxonomy" id="1122177"/>
    <lineage>
        <taxon>Bacteria</taxon>
        <taxon>Pseudomonadati</taxon>
        <taxon>Bacteroidota</taxon>
        <taxon>Saprospiria</taxon>
        <taxon>Saprospirales</taxon>
        <taxon>Lewinellaceae</taxon>
        <taxon>Flavilitoribacter</taxon>
    </lineage>
</organism>
<comment type="caution">
    <text evidence="3">The sequence shown here is derived from an EMBL/GenBank/DDBJ whole genome shotgun (WGS) entry which is preliminary data.</text>
</comment>
<dbReference type="AlphaFoldDB" id="A0A2D0MWR9"/>
<dbReference type="Proteomes" id="UP000223913">
    <property type="component" value="Unassembled WGS sequence"/>
</dbReference>
<keyword evidence="4" id="KW-1185">Reference proteome</keyword>
<name>A0A2D0MWR9_FLAN2</name>
<feature type="signal peptide" evidence="1">
    <location>
        <begin position="1"/>
        <end position="21"/>
    </location>
</feature>
<dbReference type="EMBL" id="PDUD01000086">
    <property type="protein sequence ID" value="PHN00647.1"/>
    <property type="molecule type" value="Genomic_DNA"/>
</dbReference>
<evidence type="ECO:0000313" key="4">
    <source>
        <dbReference type="Proteomes" id="UP000223913"/>
    </source>
</evidence>
<evidence type="ECO:0000256" key="1">
    <source>
        <dbReference type="SAM" id="SignalP"/>
    </source>
</evidence>
<reference evidence="3 4" key="1">
    <citation type="submission" date="2017-10" db="EMBL/GenBank/DDBJ databases">
        <title>The draft genome sequence of Lewinella nigricans NBRC 102662.</title>
        <authorList>
            <person name="Wang K."/>
        </authorList>
    </citation>
    <scope>NUCLEOTIDE SEQUENCE [LARGE SCALE GENOMIC DNA]</scope>
    <source>
        <strain evidence="3 4">NBRC 102662</strain>
    </source>
</reference>